<proteinExistence type="predicted"/>
<evidence type="ECO:0000313" key="3">
    <source>
        <dbReference type="Proteomes" id="UP001148838"/>
    </source>
</evidence>
<evidence type="ECO:0000313" key="2">
    <source>
        <dbReference type="EMBL" id="KAJ4425521.1"/>
    </source>
</evidence>
<name>A0ABQ8RV28_PERAM</name>
<dbReference type="EMBL" id="JAJSOF020000042">
    <property type="protein sequence ID" value="KAJ4425521.1"/>
    <property type="molecule type" value="Genomic_DNA"/>
</dbReference>
<feature type="region of interest" description="Disordered" evidence="1">
    <location>
        <begin position="144"/>
        <end position="163"/>
    </location>
</feature>
<reference evidence="2 3" key="1">
    <citation type="journal article" date="2022" name="Allergy">
        <title>Genome assembly and annotation of Periplaneta americana reveal a comprehensive cockroach allergen profile.</title>
        <authorList>
            <person name="Wang L."/>
            <person name="Xiong Q."/>
            <person name="Saelim N."/>
            <person name="Wang L."/>
            <person name="Nong W."/>
            <person name="Wan A.T."/>
            <person name="Shi M."/>
            <person name="Liu X."/>
            <person name="Cao Q."/>
            <person name="Hui J.H.L."/>
            <person name="Sookrung N."/>
            <person name="Leung T.F."/>
            <person name="Tungtrongchitr A."/>
            <person name="Tsui S.K.W."/>
        </authorList>
    </citation>
    <scope>NUCLEOTIDE SEQUENCE [LARGE SCALE GENOMIC DNA]</scope>
    <source>
        <strain evidence="2">PWHHKU_190912</strain>
    </source>
</reference>
<accession>A0ABQ8RV28</accession>
<protein>
    <submittedName>
        <fullName evidence="2">Uncharacterized protein</fullName>
    </submittedName>
</protein>
<gene>
    <name evidence="2" type="ORF">ANN_27715</name>
</gene>
<dbReference type="Proteomes" id="UP001148838">
    <property type="component" value="Unassembled WGS sequence"/>
</dbReference>
<organism evidence="2 3">
    <name type="scientific">Periplaneta americana</name>
    <name type="common">American cockroach</name>
    <name type="synonym">Blatta americana</name>
    <dbReference type="NCBI Taxonomy" id="6978"/>
    <lineage>
        <taxon>Eukaryota</taxon>
        <taxon>Metazoa</taxon>
        <taxon>Ecdysozoa</taxon>
        <taxon>Arthropoda</taxon>
        <taxon>Hexapoda</taxon>
        <taxon>Insecta</taxon>
        <taxon>Pterygota</taxon>
        <taxon>Neoptera</taxon>
        <taxon>Polyneoptera</taxon>
        <taxon>Dictyoptera</taxon>
        <taxon>Blattodea</taxon>
        <taxon>Blattoidea</taxon>
        <taxon>Blattidae</taxon>
        <taxon>Blattinae</taxon>
        <taxon>Periplaneta</taxon>
    </lineage>
</organism>
<comment type="caution">
    <text evidence="2">The sequence shown here is derived from an EMBL/GenBank/DDBJ whole genome shotgun (WGS) entry which is preliminary data.</text>
</comment>
<feature type="compositionally biased region" description="Basic and acidic residues" evidence="1">
    <location>
        <begin position="153"/>
        <end position="163"/>
    </location>
</feature>
<sequence>MESKRKVMKAYFLRHWFPYAWLILKVEMLHEEFPSFINSVLQTYSSSVGTRDNGNSQAEREYVQNQIQDLQPFTLGELSEEAMESLNKTVRRFRQDRTRKTSRITTNFDLFHSLFLASDPLISNLRELPKKKRTQLPLQVLQLLSTPEGPNSEDSRDCDSEDE</sequence>
<evidence type="ECO:0000256" key="1">
    <source>
        <dbReference type="SAM" id="MobiDB-lite"/>
    </source>
</evidence>
<keyword evidence="3" id="KW-1185">Reference proteome</keyword>